<dbReference type="InterPro" id="IPR036388">
    <property type="entry name" value="WH-like_DNA-bd_sf"/>
</dbReference>
<dbReference type="Gene3D" id="3.40.640.10">
    <property type="entry name" value="Type I PLP-dependent aspartate aminotransferase-like (Major domain)"/>
    <property type="match status" value="1"/>
</dbReference>
<protein>
    <submittedName>
        <fullName evidence="7">PLP-dependent aminotransferase family protein</fullName>
    </submittedName>
</protein>
<keyword evidence="3" id="KW-0805">Transcription regulation</keyword>
<dbReference type="InterPro" id="IPR015421">
    <property type="entry name" value="PyrdxlP-dep_Trfase_major"/>
</dbReference>
<dbReference type="InterPro" id="IPR036390">
    <property type="entry name" value="WH_DNA-bd_sf"/>
</dbReference>
<name>A0A4R0JSH0_9ACTN</name>
<dbReference type="Pfam" id="PF00392">
    <property type="entry name" value="GntR"/>
    <property type="match status" value="1"/>
</dbReference>
<gene>
    <name evidence="7" type="ORF">E0H75_31510</name>
</gene>
<dbReference type="InterPro" id="IPR004839">
    <property type="entry name" value="Aminotransferase_I/II_large"/>
</dbReference>
<keyword evidence="7" id="KW-0032">Aminotransferase</keyword>
<evidence type="ECO:0000256" key="2">
    <source>
        <dbReference type="ARBA" id="ARBA00022898"/>
    </source>
</evidence>
<dbReference type="CDD" id="cd00609">
    <property type="entry name" value="AAT_like"/>
    <property type="match status" value="1"/>
</dbReference>
<sequence>MLDGEGPLHRQVERGLRGAIRSGRLIHGSVLPPSRELAVQLGCSRWAVTQAYGQLVAEGYLSTRVGSGTWVSWSGRTSGAVQATGPVAPGSTYRFDLTPGIPDLRAFPRTRWAEAASEAARALPTADLGYPDAAGYPPLRELLADYLQRSRGAVAGAGDVVIRTGVRAGVAHLCTSLRAAGVDRIGVEDPGWTRLRDVIESTGVQAVPVPVDSEGLRVDALGRQQDLRAVAVTSAHQFPTGVVLSPARRLELIDWARRTNGLILEDDYDAEFRYDRSPVSTLQGMAPEQVVLLGSVSKTLSPAIGLGWYVVRGPWRKSLTRSIGPGPSTFDQATFAALLRSGAYDRQLRALRRRYQSRREQVVAAVRRELPGWSIDGAAAGLHLIARLPDGLAAAPVLAAARGAGIRLVALSGYRARAGEDRDGLVLGYGNLADGDVDAAVRSLARVCALVCESAR</sequence>
<evidence type="ECO:0000256" key="5">
    <source>
        <dbReference type="ARBA" id="ARBA00023163"/>
    </source>
</evidence>
<keyword evidence="2" id="KW-0663">Pyridoxal phosphate</keyword>
<comment type="caution">
    <text evidence="7">The sequence shown here is derived from an EMBL/GenBank/DDBJ whole genome shotgun (WGS) entry which is preliminary data.</text>
</comment>
<dbReference type="Pfam" id="PF00155">
    <property type="entry name" value="Aminotran_1_2"/>
    <property type="match status" value="1"/>
</dbReference>
<keyword evidence="8" id="KW-1185">Reference proteome</keyword>
<keyword evidence="4" id="KW-0238">DNA-binding</keyword>
<dbReference type="PRINTS" id="PR00035">
    <property type="entry name" value="HTHGNTR"/>
</dbReference>
<keyword evidence="5" id="KW-0804">Transcription</keyword>
<dbReference type="GO" id="GO:0030170">
    <property type="term" value="F:pyridoxal phosphate binding"/>
    <property type="evidence" value="ECO:0007669"/>
    <property type="project" value="InterPro"/>
</dbReference>
<dbReference type="InterPro" id="IPR015424">
    <property type="entry name" value="PyrdxlP-dep_Trfase"/>
</dbReference>
<reference evidence="7 8" key="1">
    <citation type="submission" date="2019-02" db="EMBL/GenBank/DDBJ databases">
        <title>Kribbella capetownensis sp. nov. and Kribbella speibonae sp. nov., isolated from soil.</title>
        <authorList>
            <person name="Curtis S.M."/>
            <person name="Norton I."/>
            <person name="Everest G.J."/>
            <person name="Meyers P.R."/>
        </authorList>
    </citation>
    <scope>NUCLEOTIDE SEQUENCE [LARGE SCALE GENOMIC DNA]</scope>
    <source>
        <strain evidence="7 8">YM53</strain>
    </source>
</reference>
<dbReference type="PANTHER" id="PTHR46577">
    <property type="entry name" value="HTH-TYPE TRANSCRIPTIONAL REGULATORY PROTEIN GABR"/>
    <property type="match status" value="1"/>
</dbReference>
<dbReference type="InterPro" id="IPR051446">
    <property type="entry name" value="HTH_trans_reg/aminotransferase"/>
</dbReference>
<dbReference type="SUPFAM" id="SSF53383">
    <property type="entry name" value="PLP-dependent transferases"/>
    <property type="match status" value="1"/>
</dbReference>
<dbReference type="Gene3D" id="1.10.10.10">
    <property type="entry name" value="Winged helix-like DNA-binding domain superfamily/Winged helix DNA-binding domain"/>
    <property type="match status" value="1"/>
</dbReference>
<evidence type="ECO:0000256" key="4">
    <source>
        <dbReference type="ARBA" id="ARBA00023125"/>
    </source>
</evidence>
<evidence type="ECO:0000256" key="1">
    <source>
        <dbReference type="ARBA" id="ARBA00005384"/>
    </source>
</evidence>
<evidence type="ECO:0000313" key="7">
    <source>
        <dbReference type="EMBL" id="TCC45045.1"/>
    </source>
</evidence>
<dbReference type="OrthoDB" id="594134at2"/>
<dbReference type="SMART" id="SM00345">
    <property type="entry name" value="HTH_GNTR"/>
    <property type="match status" value="1"/>
</dbReference>
<feature type="domain" description="HTH gntR-type" evidence="6">
    <location>
        <begin position="6"/>
        <end position="74"/>
    </location>
</feature>
<organism evidence="7 8">
    <name type="scientific">Kribbella capetownensis</name>
    <dbReference type="NCBI Taxonomy" id="1572659"/>
    <lineage>
        <taxon>Bacteria</taxon>
        <taxon>Bacillati</taxon>
        <taxon>Actinomycetota</taxon>
        <taxon>Actinomycetes</taxon>
        <taxon>Propionibacteriales</taxon>
        <taxon>Kribbellaceae</taxon>
        <taxon>Kribbella</taxon>
    </lineage>
</organism>
<evidence type="ECO:0000256" key="3">
    <source>
        <dbReference type="ARBA" id="ARBA00023015"/>
    </source>
</evidence>
<dbReference type="CDD" id="cd07377">
    <property type="entry name" value="WHTH_GntR"/>
    <property type="match status" value="1"/>
</dbReference>
<dbReference type="AlphaFoldDB" id="A0A4R0JSH0"/>
<evidence type="ECO:0000313" key="8">
    <source>
        <dbReference type="Proteomes" id="UP000293342"/>
    </source>
</evidence>
<dbReference type="Proteomes" id="UP000293342">
    <property type="component" value="Unassembled WGS sequence"/>
</dbReference>
<dbReference type="EMBL" id="SJKD01000008">
    <property type="protein sequence ID" value="TCC45045.1"/>
    <property type="molecule type" value="Genomic_DNA"/>
</dbReference>
<dbReference type="RefSeq" id="WP_131517349.1">
    <property type="nucleotide sequence ID" value="NZ_SJKD01000008.1"/>
</dbReference>
<dbReference type="GO" id="GO:0003677">
    <property type="term" value="F:DNA binding"/>
    <property type="evidence" value="ECO:0007669"/>
    <property type="project" value="UniProtKB-KW"/>
</dbReference>
<evidence type="ECO:0000259" key="6">
    <source>
        <dbReference type="PROSITE" id="PS50949"/>
    </source>
</evidence>
<dbReference type="InterPro" id="IPR000524">
    <property type="entry name" value="Tscrpt_reg_HTH_GntR"/>
</dbReference>
<dbReference type="SUPFAM" id="SSF46785">
    <property type="entry name" value="Winged helix' DNA-binding domain"/>
    <property type="match status" value="1"/>
</dbReference>
<dbReference type="GO" id="GO:0008483">
    <property type="term" value="F:transaminase activity"/>
    <property type="evidence" value="ECO:0007669"/>
    <property type="project" value="UniProtKB-KW"/>
</dbReference>
<dbReference type="GO" id="GO:0003700">
    <property type="term" value="F:DNA-binding transcription factor activity"/>
    <property type="evidence" value="ECO:0007669"/>
    <property type="project" value="InterPro"/>
</dbReference>
<comment type="similarity">
    <text evidence="1">In the C-terminal section; belongs to the class-I pyridoxal-phosphate-dependent aminotransferase family.</text>
</comment>
<keyword evidence="7" id="KW-0808">Transferase</keyword>
<accession>A0A4R0JSH0</accession>
<proteinExistence type="inferred from homology"/>
<dbReference type="PROSITE" id="PS50949">
    <property type="entry name" value="HTH_GNTR"/>
    <property type="match status" value="1"/>
</dbReference>
<dbReference type="PANTHER" id="PTHR46577:SF1">
    <property type="entry name" value="HTH-TYPE TRANSCRIPTIONAL REGULATORY PROTEIN GABR"/>
    <property type="match status" value="1"/>
</dbReference>